<reference evidence="1 2" key="1">
    <citation type="submission" date="2019-02" db="EMBL/GenBank/DDBJ databases">
        <title>Deep-cultivation of Planctomycetes and their phenomic and genomic characterization uncovers novel biology.</title>
        <authorList>
            <person name="Wiegand S."/>
            <person name="Jogler M."/>
            <person name="Boedeker C."/>
            <person name="Pinto D."/>
            <person name="Vollmers J."/>
            <person name="Rivas-Marin E."/>
            <person name="Kohn T."/>
            <person name="Peeters S.H."/>
            <person name="Heuer A."/>
            <person name="Rast P."/>
            <person name="Oberbeckmann S."/>
            <person name="Bunk B."/>
            <person name="Jeske O."/>
            <person name="Meyerdierks A."/>
            <person name="Storesund J.E."/>
            <person name="Kallscheuer N."/>
            <person name="Luecker S."/>
            <person name="Lage O.M."/>
            <person name="Pohl T."/>
            <person name="Merkel B.J."/>
            <person name="Hornburger P."/>
            <person name="Mueller R.-W."/>
            <person name="Bruemmer F."/>
            <person name="Labrenz M."/>
            <person name="Spormann A.M."/>
            <person name="Op Den Camp H."/>
            <person name="Overmann J."/>
            <person name="Amann R."/>
            <person name="Jetten M.S.M."/>
            <person name="Mascher T."/>
            <person name="Medema M.H."/>
            <person name="Devos D.P."/>
            <person name="Kaster A.-K."/>
            <person name="Ovreas L."/>
            <person name="Rohde M."/>
            <person name="Galperin M.Y."/>
            <person name="Jogler C."/>
        </authorList>
    </citation>
    <scope>NUCLEOTIDE SEQUENCE [LARGE SCALE GENOMIC DNA]</scope>
    <source>
        <strain evidence="1 2">KOR34</strain>
    </source>
</reference>
<proteinExistence type="predicted"/>
<dbReference type="OrthoDB" id="287836at2"/>
<organism evidence="1 2">
    <name type="scientific">Posidoniimonas corsicana</name>
    <dbReference type="NCBI Taxonomy" id="1938618"/>
    <lineage>
        <taxon>Bacteria</taxon>
        <taxon>Pseudomonadati</taxon>
        <taxon>Planctomycetota</taxon>
        <taxon>Planctomycetia</taxon>
        <taxon>Pirellulales</taxon>
        <taxon>Lacipirellulaceae</taxon>
        <taxon>Posidoniimonas</taxon>
    </lineage>
</organism>
<protein>
    <submittedName>
        <fullName evidence="1">Uncharacterized protein</fullName>
    </submittedName>
</protein>
<dbReference type="RefSeq" id="WP_146563691.1">
    <property type="nucleotide sequence ID" value="NZ_SIHJ01000001.1"/>
</dbReference>
<name>A0A5C5VF20_9BACT</name>
<sequence length="169" mass="19725">MSTTKHRAASRSYSEQLQELADRYFAEAGQETATAKEIAAWALSHGHWEPPADLVLRKCREDFADAMREQYIKDDDGKPVRAKHVARYTRGDVQQHLWADIQTAPRSFMERAFNQRREQIVGDCRQLDRDVEYYNCKHADELPIQMVFDFTDDVEEGKFSGDYRPPQPR</sequence>
<accession>A0A5C5VF20</accession>
<keyword evidence="2" id="KW-1185">Reference proteome</keyword>
<gene>
    <name evidence="1" type="ORF">KOR34_15720</name>
</gene>
<dbReference type="EMBL" id="SIHJ01000001">
    <property type="protein sequence ID" value="TWT36633.1"/>
    <property type="molecule type" value="Genomic_DNA"/>
</dbReference>
<evidence type="ECO:0000313" key="1">
    <source>
        <dbReference type="EMBL" id="TWT36633.1"/>
    </source>
</evidence>
<dbReference type="AlphaFoldDB" id="A0A5C5VF20"/>
<evidence type="ECO:0000313" key="2">
    <source>
        <dbReference type="Proteomes" id="UP000316714"/>
    </source>
</evidence>
<dbReference type="Proteomes" id="UP000316714">
    <property type="component" value="Unassembled WGS sequence"/>
</dbReference>
<comment type="caution">
    <text evidence="1">The sequence shown here is derived from an EMBL/GenBank/DDBJ whole genome shotgun (WGS) entry which is preliminary data.</text>
</comment>